<protein>
    <submittedName>
        <fullName evidence="1">Microtubule binding protein</fullName>
    </submittedName>
</protein>
<evidence type="ECO:0000313" key="1">
    <source>
        <dbReference type="EMBL" id="KGN60905.1"/>
    </source>
</evidence>
<proteinExistence type="predicted"/>
<reference evidence="1 2" key="2">
    <citation type="journal article" date="2009" name="PLoS ONE">
        <title>An integrated genetic and cytogenetic map of the cucumber genome.</title>
        <authorList>
            <person name="Ren Y."/>
            <person name="Zhang Z."/>
            <person name="Liu J."/>
            <person name="Staub J.E."/>
            <person name="Han Y."/>
            <person name="Cheng Z."/>
            <person name="Li X."/>
            <person name="Lu J."/>
            <person name="Miao H."/>
            <person name="Kang H."/>
            <person name="Xie B."/>
            <person name="Gu X."/>
            <person name="Wang X."/>
            <person name="Du Y."/>
            <person name="Jin W."/>
            <person name="Huang S."/>
        </authorList>
    </citation>
    <scope>NUCLEOTIDE SEQUENCE [LARGE SCALE GENOMIC DNA]</scope>
    <source>
        <strain evidence="2">cv. 9930</strain>
    </source>
</reference>
<dbReference type="eggNOG" id="KOG1674">
    <property type="taxonomic scope" value="Eukaryota"/>
</dbReference>
<reference evidence="1 2" key="4">
    <citation type="journal article" date="2011" name="BMC Genomics">
        <title>RNA-Seq improves annotation of protein-coding genes in the cucumber genome.</title>
        <authorList>
            <person name="Li Z."/>
            <person name="Zhang Z."/>
            <person name="Yan P."/>
            <person name="Huang S."/>
            <person name="Fei Z."/>
            <person name="Lin K."/>
        </authorList>
    </citation>
    <scope>NUCLEOTIDE SEQUENCE [LARGE SCALE GENOMIC DNA]</scope>
    <source>
        <strain evidence="2">cv. 9930</strain>
    </source>
</reference>
<dbReference type="InterPro" id="IPR044709">
    <property type="entry name" value="TAN1"/>
</dbReference>
<dbReference type="PANTHER" id="PTHR35728:SF1">
    <property type="entry name" value="MICROTUBULE-BINDING PROTEIN TANGLED-RELATED"/>
    <property type="match status" value="1"/>
</dbReference>
<dbReference type="GO" id="GO:0008017">
    <property type="term" value="F:microtubule binding"/>
    <property type="evidence" value="ECO:0007669"/>
    <property type="project" value="InterPro"/>
</dbReference>
<dbReference type="PANTHER" id="PTHR35728">
    <property type="entry name" value="MICROTUBULE-BINDING PROTEIN TANGLED-RELATED"/>
    <property type="match status" value="1"/>
</dbReference>
<reference evidence="1 2" key="3">
    <citation type="journal article" date="2010" name="BMC Genomics">
        <title>Transcriptome sequencing and comparative analysis of cucumber flowers with different sex types.</title>
        <authorList>
            <person name="Guo S."/>
            <person name="Zheng Y."/>
            <person name="Joung J.G."/>
            <person name="Liu S."/>
            <person name="Zhang Z."/>
            <person name="Crasta O.R."/>
            <person name="Sobral B.W."/>
            <person name="Xu Y."/>
            <person name="Huang S."/>
            <person name="Fei Z."/>
        </authorList>
    </citation>
    <scope>NUCLEOTIDE SEQUENCE [LARGE SCALE GENOMIC DNA]</scope>
    <source>
        <strain evidence="2">cv. 9930</strain>
    </source>
</reference>
<dbReference type="Proteomes" id="UP000029981">
    <property type="component" value="Chromosome 2"/>
</dbReference>
<organism evidence="1 2">
    <name type="scientific">Cucumis sativus</name>
    <name type="common">Cucumber</name>
    <dbReference type="NCBI Taxonomy" id="3659"/>
    <lineage>
        <taxon>Eukaryota</taxon>
        <taxon>Viridiplantae</taxon>
        <taxon>Streptophyta</taxon>
        <taxon>Embryophyta</taxon>
        <taxon>Tracheophyta</taxon>
        <taxon>Spermatophyta</taxon>
        <taxon>Magnoliopsida</taxon>
        <taxon>eudicotyledons</taxon>
        <taxon>Gunneridae</taxon>
        <taxon>Pentapetalae</taxon>
        <taxon>rosids</taxon>
        <taxon>fabids</taxon>
        <taxon>Cucurbitales</taxon>
        <taxon>Cucurbitaceae</taxon>
        <taxon>Benincaseae</taxon>
        <taxon>Cucumis</taxon>
    </lineage>
</organism>
<dbReference type="Gramene" id="KGN60905">
    <property type="protein sequence ID" value="KGN60905"/>
    <property type="gene ID" value="Csa_2G022250"/>
</dbReference>
<dbReference type="AlphaFoldDB" id="A0A0A0LFS2"/>
<sequence>MVAKTPPKQKKMVASAAAAAATLNPVQVRETLKKVEMCMNRLQELQFTVTGGNKVISGVSLSPRSTRAYLKTSLRCKQESLRIKNGGKKSPVGKFPSNAVGVMSFLFCPRIVQGSGRGCLYQQCL</sequence>
<gene>
    <name evidence="1" type="ORF">Csa_2G022250</name>
</gene>
<reference evidence="1 2" key="1">
    <citation type="journal article" date="2009" name="Nat. Genet.">
        <title>The genome of the cucumber, Cucumis sativus L.</title>
        <authorList>
            <person name="Huang S."/>
            <person name="Li R."/>
            <person name="Zhang Z."/>
            <person name="Li L."/>
            <person name="Gu X."/>
            <person name="Fan W."/>
            <person name="Lucas W.J."/>
            <person name="Wang X."/>
            <person name="Xie B."/>
            <person name="Ni P."/>
            <person name="Ren Y."/>
            <person name="Zhu H."/>
            <person name="Li J."/>
            <person name="Lin K."/>
            <person name="Jin W."/>
            <person name="Fei Z."/>
            <person name="Li G."/>
            <person name="Staub J."/>
            <person name="Kilian A."/>
            <person name="van der Vossen E.A."/>
            <person name="Wu Y."/>
            <person name="Guo J."/>
            <person name="He J."/>
            <person name="Jia Z."/>
            <person name="Ren Y."/>
            <person name="Tian G."/>
            <person name="Lu Y."/>
            <person name="Ruan J."/>
            <person name="Qian W."/>
            <person name="Wang M."/>
            <person name="Huang Q."/>
            <person name="Li B."/>
            <person name="Xuan Z."/>
            <person name="Cao J."/>
            <person name="Asan"/>
            <person name="Wu Z."/>
            <person name="Zhang J."/>
            <person name="Cai Q."/>
            <person name="Bai Y."/>
            <person name="Zhao B."/>
            <person name="Han Y."/>
            <person name="Li Y."/>
            <person name="Li X."/>
            <person name="Wang S."/>
            <person name="Shi Q."/>
            <person name="Liu S."/>
            <person name="Cho W.K."/>
            <person name="Kim J.Y."/>
            <person name="Xu Y."/>
            <person name="Heller-Uszynska K."/>
            <person name="Miao H."/>
            <person name="Cheng Z."/>
            <person name="Zhang S."/>
            <person name="Wu J."/>
            <person name="Yang Y."/>
            <person name="Kang H."/>
            <person name="Li M."/>
            <person name="Liang H."/>
            <person name="Ren X."/>
            <person name="Shi Z."/>
            <person name="Wen M."/>
            <person name="Jian M."/>
            <person name="Yang H."/>
            <person name="Zhang G."/>
            <person name="Yang Z."/>
            <person name="Chen R."/>
            <person name="Liu S."/>
            <person name="Li J."/>
            <person name="Ma L."/>
            <person name="Liu H."/>
            <person name="Zhou Y."/>
            <person name="Zhao J."/>
            <person name="Fang X."/>
            <person name="Li G."/>
            <person name="Fang L."/>
            <person name="Li Y."/>
            <person name="Liu D."/>
            <person name="Zheng H."/>
            <person name="Zhang Y."/>
            <person name="Qin N."/>
            <person name="Li Z."/>
            <person name="Yang G."/>
            <person name="Yang S."/>
            <person name="Bolund L."/>
            <person name="Kristiansen K."/>
            <person name="Zheng H."/>
            <person name="Li S."/>
            <person name="Zhang X."/>
            <person name="Yang H."/>
            <person name="Wang J."/>
            <person name="Sun R."/>
            <person name="Zhang B."/>
            <person name="Jiang S."/>
            <person name="Wang J."/>
            <person name="Du Y."/>
            <person name="Li S."/>
        </authorList>
    </citation>
    <scope>NUCLEOTIDE SEQUENCE [LARGE SCALE GENOMIC DNA]</scope>
    <source>
        <strain evidence="2">cv. 9930</strain>
    </source>
</reference>
<accession>A0A0A0LFS2</accession>
<keyword evidence="2" id="KW-1185">Reference proteome</keyword>
<dbReference type="GO" id="GO:2000694">
    <property type="term" value="P:regulation of phragmoplast microtubule organization"/>
    <property type="evidence" value="ECO:0007669"/>
    <property type="project" value="InterPro"/>
</dbReference>
<dbReference type="EMBL" id="CM002923">
    <property type="protein sequence ID" value="KGN60905.1"/>
    <property type="molecule type" value="Genomic_DNA"/>
</dbReference>
<dbReference type="STRING" id="3659.A0A0A0LFS2"/>
<name>A0A0A0LFS2_CUCSA</name>
<dbReference type="OMA" id="KKVEMCM"/>
<evidence type="ECO:0000313" key="2">
    <source>
        <dbReference type="Proteomes" id="UP000029981"/>
    </source>
</evidence>